<dbReference type="InterPro" id="IPR003593">
    <property type="entry name" value="AAA+_ATPase"/>
</dbReference>
<evidence type="ECO:0000256" key="7">
    <source>
        <dbReference type="SAM" id="MobiDB-lite"/>
    </source>
</evidence>
<evidence type="ECO:0000256" key="2">
    <source>
        <dbReference type="ARBA" id="ARBA00022475"/>
    </source>
</evidence>
<organism evidence="9 10">
    <name type="scientific">Actinomadura alba</name>
    <dbReference type="NCBI Taxonomy" id="406431"/>
    <lineage>
        <taxon>Bacteria</taxon>
        <taxon>Bacillati</taxon>
        <taxon>Actinomycetota</taxon>
        <taxon>Actinomycetes</taxon>
        <taxon>Streptosporangiales</taxon>
        <taxon>Thermomonosporaceae</taxon>
        <taxon>Actinomadura</taxon>
    </lineage>
</organism>
<dbReference type="PROSITE" id="PS00211">
    <property type="entry name" value="ABC_TRANSPORTER_1"/>
    <property type="match status" value="1"/>
</dbReference>
<keyword evidence="4 9" id="KW-0067">ATP-binding</keyword>
<keyword evidence="6" id="KW-0472">Membrane</keyword>
<evidence type="ECO:0000256" key="3">
    <source>
        <dbReference type="ARBA" id="ARBA00022741"/>
    </source>
</evidence>
<dbReference type="InterPro" id="IPR027417">
    <property type="entry name" value="P-loop_NTPase"/>
</dbReference>
<protein>
    <submittedName>
        <fullName evidence="9">ABC transporter ATP-binding protein</fullName>
    </submittedName>
</protein>
<sequence length="280" mass="29200">MATRIPGPVTGDVTSAVTSAVSGGVTEDVPGGATGAAAPPGPPATGGPVARTTALTKAFGERTVLDGVDLEIRRGEFVALLGRSGSGKSTLLRALAGLDRDTGGEFTVDGTVAVAFQEPRLVPWKRVWANVALGLRLPDPRGAAEAALAEVGLTERAQAWPLTLSGGEAQRASLARALVREPDLLLLDEPFSALDALTRITIHRLVLDLWSRHGPGILLVTHDVDEALLLADRVLVLDGGAIAHESRVSLPRPRHRDHPDLIDLRSALLTQLGVTPEGTA</sequence>
<evidence type="ECO:0000256" key="5">
    <source>
        <dbReference type="ARBA" id="ARBA00022967"/>
    </source>
</evidence>
<dbReference type="PANTHER" id="PTHR42788">
    <property type="entry name" value="TAURINE IMPORT ATP-BINDING PROTEIN-RELATED"/>
    <property type="match status" value="1"/>
</dbReference>
<keyword evidence="10" id="KW-1185">Reference proteome</keyword>
<keyword evidence="2" id="KW-1003">Cell membrane</keyword>
<dbReference type="InterPro" id="IPR003439">
    <property type="entry name" value="ABC_transporter-like_ATP-bd"/>
</dbReference>
<dbReference type="PROSITE" id="PS50893">
    <property type="entry name" value="ABC_TRANSPORTER_2"/>
    <property type="match status" value="1"/>
</dbReference>
<feature type="compositionally biased region" description="Low complexity" evidence="7">
    <location>
        <begin position="29"/>
        <end position="38"/>
    </location>
</feature>
<name>A0ABR7LXZ7_9ACTN</name>
<dbReference type="RefSeq" id="WP_187246782.1">
    <property type="nucleotide sequence ID" value="NZ_BAAAOK010000010.1"/>
</dbReference>
<keyword evidence="3" id="KW-0547">Nucleotide-binding</keyword>
<evidence type="ECO:0000313" key="9">
    <source>
        <dbReference type="EMBL" id="MBC6469729.1"/>
    </source>
</evidence>
<dbReference type="EMBL" id="JABVEC010000031">
    <property type="protein sequence ID" value="MBC6469729.1"/>
    <property type="molecule type" value="Genomic_DNA"/>
</dbReference>
<comment type="caution">
    <text evidence="9">The sequence shown here is derived from an EMBL/GenBank/DDBJ whole genome shotgun (WGS) entry which is preliminary data.</text>
</comment>
<dbReference type="PANTHER" id="PTHR42788:SF17">
    <property type="entry name" value="ALIPHATIC SULFONATES IMPORT ATP-BINDING PROTEIN SSUB"/>
    <property type="match status" value="1"/>
</dbReference>
<evidence type="ECO:0000259" key="8">
    <source>
        <dbReference type="PROSITE" id="PS50893"/>
    </source>
</evidence>
<dbReference type="InterPro" id="IPR017871">
    <property type="entry name" value="ABC_transporter-like_CS"/>
</dbReference>
<proteinExistence type="predicted"/>
<feature type="domain" description="ABC transporter" evidence="8">
    <location>
        <begin position="50"/>
        <end position="264"/>
    </location>
</feature>
<dbReference type="Gene3D" id="3.40.50.300">
    <property type="entry name" value="P-loop containing nucleotide triphosphate hydrolases"/>
    <property type="match status" value="1"/>
</dbReference>
<gene>
    <name evidence="9" type="ORF">HKK74_30185</name>
</gene>
<keyword evidence="1" id="KW-0813">Transport</keyword>
<evidence type="ECO:0000256" key="4">
    <source>
        <dbReference type="ARBA" id="ARBA00022840"/>
    </source>
</evidence>
<keyword evidence="5" id="KW-1278">Translocase</keyword>
<dbReference type="Proteomes" id="UP000805614">
    <property type="component" value="Unassembled WGS sequence"/>
</dbReference>
<feature type="region of interest" description="Disordered" evidence="7">
    <location>
        <begin position="23"/>
        <end position="49"/>
    </location>
</feature>
<evidence type="ECO:0000256" key="1">
    <source>
        <dbReference type="ARBA" id="ARBA00022448"/>
    </source>
</evidence>
<reference evidence="9 10" key="1">
    <citation type="submission" date="2020-06" db="EMBL/GenBank/DDBJ databases">
        <title>Actinomadura xiongansis sp. nov., isolated from soil of Baiyangdian.</title>
        <authorList>
            <person name="Zhang X."/>
        </authorList>
    </citation>
    <scope>NUCLEOTIDE SEQUENCE [LARGE SCALE GENOMIC DNA]</scope>
    <source>
        <strain evidence="9 10">HBUM206468</strain>
    </source>
</reference>
<evidence type="ECO:0000313" key="10">
    <source>
        <dbReference type="Proteomes" id="UP000805614"/>
    </source>
</evidence>
<dbReference type="SUPFAM" id="SSF52540">
    <property type="entry name" value="P-loop containing nucleoside triphosphate hydrolases"/>
    <property type="match status" value="1"/>
</dbReference>
<dbReference type="Pfam" id="PF00005">
    <property type="entry name" value="ABC_tran"/>
    <property type="match status" value="1"/>
</dbReference>
<dbReference type="InterPro" id="IPR050166">
    <property type="entry name" value="ABC_transporter_ATP-bind"/>
</dbReference>
<evidence type="ECO:0000256" key="6">
    <source>
        <dbReference type="ARBA" id="ARBA00023136"/>
    </source>
</evidence>
<accession>A0ABR7LXZ7</accession>
<dbReference type="SMART" id="SM00382">
    <property type="entry name" value="AAA"/>
    <property type="match status" value="1"/>
</dbReference>
<dbReference type="GO" id="GO:0005524">
    <property type="term" value="F:ATP binding"/>
    <property type="evidence" value="ECO:0007669"/>
    <property type="project" value="UniProtKB-KW"/>
</dbReference>